<proteinExistence type="predicted"/>
<dbReference type="EMBL" id="JACNYL010000001">
    <property type="protein sequence ID" value="MBD1420071.1"/>
    <property type="molecule type" value="Genomic_DNA"/>
</dbReference>
<name>A0ABR7XLM2_9SPHI</name>
<dbReference type="PROSITE" id="PS51178">
    <property type="entry name" value="PASTA"/>
    <property type="match status" value="2"/>
</dbReference>
<sequence length="259" mass="28032">MSKLLLYLRTDTFRKNLIGALIALALLFLGVFFGLKWYTKHGVSIEVPQVKGLHIDDAVKTLEKADLEYSIDYVYQMDAQPGLVIEQDPDPKSQVKTGRTIYLTIITETPPEVAFPDIIEKTWIEASAILRNQSLKIADTIYIADIARDVVLDVKFGGQPLKAGRLIPKGSQITLVLGNGQGADDVEVPNLIGLSLREARFALSGVGLNLGDITYSGTITDSLSTTIISQQPDSTAGFISLGSSVNVTLSNSLPTSLPN</sequence>
<protein>
    <submittedName>
        <fullName evidence="2">PASTA domain-containing protein</fullName>
    </submittedName>
</protein>
<evidence type="ECO:0000259" key="1">
    <source>
        <dbReference type="PROSITE" id="PS51178"/>
    </source>
</evidence>
<dbReference type="CDD" id="cd06577">
    <property type="entry name" value="PASTA_pknB"/>
    <property type="match status" value="3"/>
</dbReference>
<dbReference type="RefSeq" id="WP_190311875.1">
    <property type="nucleotide sequence ID" value="NZ_JACNYL010000001.1"/>
</dbReference>
<gene>
    <name evidence="2" type="ORF">H8B21_00675</name>
</gene>
<feature type="domain" description="PASTA" evidence="1">
    <location>
        <begin position="182"/>
        <end position="251"/>
    </location>
</feature>
<keyword evidence="3" id="KW-1185">Reference proteome</keyword>
<reference evidence="2 3" key="1">
    <citation type="submission" date="2020-08" db="EMBL/GenBank/DDBJ databases">
        <title>Sphingobacterium sp. DN00404 isolated from aquaculture water.</title>
        <authorList>
            <person name="Zhang M."/>
        </authorList>
    </citation>
    <scope>NUCLEOTIDE SEQUENCE [LARGE SCALE GENOMIC DNA]</scope>
    <source>
        <strain evidence="2 3">KCTC 42746</strain>
    </source>
</reference>
<organism evidence="2 3">
    <name type="scientific">Sphingobacterium chuzhouense</name>
    <dbReference type="NCBI Taxonomy" id="1742264"/>
    <lineage>
        <taxon>Bacteria</taxon>
        <taxon>Pseudomonadati</taxon>
        <taxon>Bacteroidota</taxon>
        <taxon>Sphingobacteriia</taxon>
        <taxon>Sphingobacteriales</taxon>
        <taxon>Sphingobacteriaceae</taxon>
        <taxon>Sphingobacterium</taxon>
    </lineage>
</organism>
<accession>A0ABR7XLM2</accession>
<dbReference type="SMART" id="SM00740">
    <property type="entry name" value="PASTA"/>
    <property type="match status" value="3"/>
</dbReference>
<evidence type="ECO:0000313" key="3">
    <source>
        <dbReference type="Proteomes" id="UP000651112"/>
    </source>
</evidence>
<dbReference type="Proteomes" id="UP000651112">
    <property type="component" value="Unassembled WGS sequence"/>
</dbReference>
<evidence type="ECO:0000313" key="2">
    <source>
        <dbReference type="EMBL" id="MBD1420071.1"/>
    </source>
</evidence>
<comment type="caution">
    <text evidence="2">The sequence shown here is derived from an EMBL/GenBank/DDBJ whole genome shotgun (WGS) entry which is preliminary data.</text>
</comment>
<dbReference type="Gene3D" id="3.30.10.20">
    <property type="match status" value="3"/>
</dbReference>
<dbReference type="InterPro" id="IPR005543">
    <property type="entry name" value="PASTA_dom"/>
</dbReference>
<dbReference type="Pfam" id="PF03793">
    <property type="entry name" value="PASTA"/>
    <property type="match status" value="2"/>
</dbReference>
<feature type="domain" description="PASTA" evidence="1">
    <location>
        <begin position="42"/>
        <end position="107"/>
    </location>
</feature>